<evidence type="ECO:0000313" key="4">
    <source>
        <dbReference type="EMBL" id="MBC2961370.1"/>
    </source>
</evidence>
<protein>
    <recommendedName>
        <fullName evidence="6">WD40 repeat domain-containing protein</fullName>
    </recommendedName>
</protein>
<feature type="transmembrane region" description="Helical" evidence="2">
    <location>
        <begin position="312"/>
        <end position="329"/>
    </location>
</feature>
<keyword evidence="2" id="KW-0812">Transmembrane</keyword>
<dbReference type="RefSeq" id="WP_186346576.1">
    <property type="nucleotide sequence ID" value="NZ_BMMR01000001.1"/>
</dbReference>
<keyword evidence="3" id="KW-0732">Signal</keyword>
<dbReference type="EMBL" id="JACMYC010000007">
    <property type="protein sequence ID" value="MBC2961370.1"/>
    <property type="molecule type" value="Genomic_DNA"/>
</dbReference>
<evidence type="ECO:0000256" key="3">
    <source>
        <dbReference type="SAM" id="SignalP"/>
    </source>
</evidence>
<evidence type="ECO:0000256" key="2">
    <source>
        <dbReference type="SAM" id="Phobius"/>
    </source>
</evidence>
<keyword evidence="2" id="KW-1133">Transmembrane helix</keyword>
<dbReference type="SUPFAM" id="SSF50998">
    <property type="entry name" value="Quinoprotein alcohol dehydrogenase-like"/>
    <property type="match status" value="1"/>
</dbReference>
<dbReference type="Proteomes" id="UP000604001">
    <property type="component" value="Unassembled WGS sequence"/>
</dbReference>
<evidence type="ECO:0000313" key="5">
    <source>
        <dbReference type="Proteomes" id="UP000604001"/>
    </source>
</evidence>
<evidence type="ECO:0000256" key="1">
    <source>
        <dbReference type="SAM" id="MobiDB-lite"/>
    </source>
</evidence>
<feature type="chain" id="PRO_5045753680" description="WD40 repeat domain-containing protein" evidence="3">
    <location>
        <begin position="32"/>
        <end position="335"/>
    </location>
</feature>
<comment type="caution">
    <text evidence="4">The sequence shown here is derived from an EMBL/GenBank/DDBJ whole genome shotgun (WGS) entry which is preliminary data.</text>
</comment>
<feature type="signal peptide" evidence="3">
    <location>
        <begin position="1"/>
        <end position="31"/>
    </location>
</feature>
<keyword evidence="5" id="KW-1185">Reference proteome</keyword>
<reference evidence="4 5" key="1">
    <citation type="submission" date="2020-08" db="EMBL/GenBank/DDBJ databases">
        <title>novel species in genus Nocardioides.</title>
        <authorList>
            <person name="Zhang G."/>
        </authorList>
    </citation>
    <scope>NUCLEOTIDE SEQUENCE [LARGE SCALE GENOMIC DNA]</scope>
    <source>
        <strain evidence="4 5">SC8A-24</strain>
    </source>
</reference>
<sequence length="335" mass="35052">MPERGPLLERALLAATAVPFLLAAAAAPAGADGQVVFRFTDREIVESSGLAVVDGLFVTVNDSGDTGRVFTVDPATGDTVGVTTWAEEPVDVEAVAPAGDGSVWVGDIGDNPRARDSVAVARVPVGREDRDVTGDADVAAYALVHPDGPQDAESLLVEPGTGRLVVVSKTIFGAEVLVAPERLDPDAPNELEPVGAALPVATDGAFFPDGRHLVLRDYSRAVVYTWPDLAVVGEVRLPEQQQGEGIAVDRRGRVFVSSEGVEAPVLRIDLPADLRAAMAPDAPTPDPSTNPDAGDGLGVDLTAVDEAERPEWPWFLGGFLALGVLLALLRSLRPR</sequence>
<feature type="region of interest" description="Disordered" evidence="1">
    <location>
        <begin position="277"/>
        <end position="298"/>
    </location>
</feature>
<organism evidence="4 5">
    <name type="scientific">Nocardioides deserti</name>
    <dbReference type="NCBI Taxonomy" id="1588644"/>
    <lineage>
        <taxon>Bacteria</taxon>
        <taxon>Bacillati</taxon>
        <taxon>Actinomycetota</taxon>
        <taxon>Actinomycetes</taxon>
        <taxon>Propionibacteriales</taxon>
        <taxon>Nocardioidaceae</taxon>
        <taxon>Nocardioides</taxon>
    </lineage>
</organism>
<evidence type="ECO:0008006" key="6">
    <source>
        <dbReference type="Google" id="ProtNLM"/>
    </source>
</evidence>
<gene>
    <name evidence="4" type="ORF">H7344_13790</name>
</gene>
<dbReference type="InterPro" id="IPR011047">
    <property type="entry name" value="Quinoprotein_ADH-like_sf"/>
</dbReference>
<proteinExistence type="predicted"/>
<name>A0ABR6UAG7_9ACTN</name>
<keyword evidence="2" id="KW-0472">Membrane</keyword>
<accession>A0ABR6UAG7</accession>